<name>A0A6A5TXF8_9PLEO</name>
<protein>
    <recommendedName>
        <fullName evidence="4">Reverse transcriptase domain-containing protein</fullName>
    </recommendedName>
</protein>
<dbReference type="PANTHER" id="PTHR37015:SF1">
    <property type="entry name" value="REVERSE TRANSCRIPTASE DOMAIN-CONTAINING PROTEIN"/>
    <property type="match status" value="1"/>
</dbReference>
<evidence type="ECO:0000256" key="1">
    <source>
        <dbReference type="SAM" id="Coils"/>
    </source>
</evidence>
<feature type="coiled-coil region" evidence="1">
    <location>
        <begin position="729"/>
        <end position="756"/>
    </location>
</feature>
<reference evidence="2" key="1">
    <citation type="journal article" date="2020" name="Stud. Mycol.">
        <title>101 Dothideomycetes genomes: a test case for predicting lifestyles and emergence of pathogens.</title>
        <authorList>
            <person name="Haridas S."/>
            <person name="Albert R."/>
            <person name="Binder M."/>
            <person name="Bloem J."/>
            <person name="Labutti K."/>
            <person name="Salamov A."/>
            <person name="Andreopoulos B."/>
            <person name="Baker S."/>
            <person name="Barry K."/>
            <person name="Bills G."/>
            <person name="Bluhm B."/>
            <person name="Cannon C."/>
            <person name="Castanera R."/>
            <person name="Culley D."/>
            <person name="Daum C."/>
            <person name="Ezra D."/>
            <person name="Gonzalez J."/>
            <person name="Henrissat B."/>
            <person name="Kuo A."/>
            <person name="Liang C."/>
            <person name="Lipzen A."/>
            <person name="Lutzoni F."/>
            <person name="Magnuson J."/>
            <person name="Mondo S."/>
            <person name="Nolan M."/>
            <person name="Ohm R."/>
            <person name="Pangilinan J."/>
            <person name="Park H.-J."/>
            <person name="Ramirez L."/>
            <person name="Alfaro M."/>
            <person name="Sun H."/>
            <person name="Tritt A."/>
            <person name="Yoshinaga Y."/>
            <person name="Zwiers L.-H."/>
            <person name="Turgeon B."/>
            <person name="Goodwin S."/>
            <person name="Spatafora J."/>
            <person name="Crous P."/>
            <person name="Grigoriev I."/>
        </authorList>
    </citation>
    <scope>NUCLEOTIDE SEQUENCE</scope>
    <source>
        <strain evidence="2">CBS 675.92</strain>
    </source>
</reference>
<dbReference type="Proteomes" id="UP000800035">
    <property type="component" value="Unassembled WGS sequence"/>
</dbReference>
<keyword evidence="1" id="KW-0175">Coiled coil</keyword>
<organism evidence="2 3">
    <name type="scientific">Byssothecium circinans</name>
    <dbReference type="NCBI Taxonomy" id="147558"/>
    <lineage>
        <taxon>Eukaryota</taxon>
        <taxon>Fungi</taxon>
        <taxon>Dikarya</taxon>
        <taxon>Ascomycota</taxon>
        <taxon>Pezizomycotina</taxon>
        <taxon>Dothideomycetes</taxon>
        <taxon>Pleosporomycetidae</taxon>
        <taxon>Pleosporales</taxon>
        <taxon>Massarineae</taxon>
        <taxon>Massarinaceae</taxon>
        <taxon>Byssothecium</taxon>
    </lineage>
</organism>
<evidence type="ECO:0008006" key="4">
    <source>
        <dbReference type="Google" id="ProtNLM"/>
    </source>
</evidence>
<dbReference type="EMBL" id="ML976989">
    <property type="protein sequence ID" value="KAF1957311.1"/>
    <property type="molecule type" value="Genomic_DNA"/>
</dbReference>
<sequence>MAANSSFLSQTLQSITTTKKKEQSKRQKSFETRKTDILQRAGAAEDERARLEVLLSGFRDLSSSNKGIWYVEDDRKNSVQNIGRYLEQSGCDPSVSSTLLRQFEKTLRQKLNQESERFHFADLYYRLLTEWTDAKSEPIETSERTEDDLGGSFEHLQKYTLQNLKDKFSSVVFTPLETDDIKIDEYLSSLFEDDYAQSILKQMRQAVADFAKSLDRLVDPFDPHVIKSCIKALLSNDLLNDDAKSTLTDFSTNDVVLNEIADVLNLRFSDIENWSWEADEGMYYEPRRQTNGKYRIMMDQDILQAIFLHYVAVSWCARLKEIFRTLPENAKFWNGAAEMTADEKSRHKYFTTETPSTTGGVVGQQMSTFRKAFFLSSLPGSLTDASDPYGGDGDSDDETKTGLGIRQRLLRQIATDVIIHRALYGEVAVVQSDLQWYATGLPHSTLFAVLRFFGVPDNWMKFFTKFAEAPLRMGEVPGEDVRTRRRGIPITDAFEKLFGECVLFCMDVAVNRLARTTLIRFHDDLWLSGDPSTCAKAWDVIEGFVNVLGLDINKTKTGSVYISDGEKDTTIASKFPDGPVCMGMLQLNNEGDWIIDQKQVSAHVRQLKKQLGQSRSIISWIQIWNACMGKFFQNVFGKPANCFGQGHVNAILQTHTNMQRELFESHNGSVTQYLREQIRNRFGVDDIPDAFFFLPEEFGGLGLQNPFISFFVLKDQLIKDPLTCITQYQEAEKEDYKDAKEQYNSLTDRERQQRLNNAYGYNSANAEANRGLLTAPFMSFEAYTSLPLVYSWRLQSAYLKLMQKATIVDVQLTNEIKPWFEELRHSHDIGWLALSSEHKWIMHLYAEELKSRFGSLSIVDRNLLPSGVMKMVRGSKGVWQLVIWE</sequence>
<gene>
    <name evidence="2" type="ORF">CC80DRAFT_592605</name>
</gene>
<evidence type="ECO:0000313" key="2">
    <source>
        <dbReference type="EMBL" id="KAF1957311.1"/>
    </source>
</evidence>
<proteinExistence type="predicted"/>
<evidence type="ECO:0000313" key="3">
    <source>
        <dbReference type="Proteomes" id="UP000800035"/>
    </source>
</evidence>
<dbReference type="AlphaFoldDB" id="A0A6A5TXF8"/>
<keyword evidence="3" id="KW-1185">Reference proteome</keyword>
<dbReference type="PANTHER" id="PTHR37015">
    <property type="entry name" value="REVERSE TRANSCRIPTASE DOMAIN-CONTAINING PROTEIN"/>
    <property type="match status" value="1"/>
</dbReference>
<accession>A0A6A5TXF8</accession>
<dbReference type="OrthoDB" id="74545at2759"/>